<dbReference type="Gene3D" id="3.10.450.50">
    <property type="match status" value="1"/>
</dbReference>
<dbReference type="Proteomes" id="UP001595690">
    <property type="component" value="Unassembled WGS sequence"/>
</dbReference>
<keyword evidence="3" id="KW-1185">Reference proteome</keyword>
<organism evidence="2 3">
    <name type="scientific">Lentzea rhizosphaerae</name>
    <dbReference type="NCBI Taxonomy" id="2041025"/>
    <lineage>
        <taxon>Bacteria</taxon>
        <taxon>Bacillati</taxon>
        <taxon>Actinomycetota</taxon>
        <taxon>Actinomycetes</taxon>
        <taxon>Pseudonocardiales</taxon>
        <taxon>Pseudonocardiaceae</taxon>
        <taxon>Lentzea</taxon>
    </lineage>
</organism>
<accession>A0ABV8BJP4</accession>
<sequence length="124" mass="14105">MTDVSEVIKKFNAAFAEHDWTLLEDLVHEDCVMEAIEPAPEGLRCVGRDECLTFWRALAGNRDTQFEQEDVVVAGDRATIKWRYRFGEGPLDYVRGVNLMQVRDGQIVEALGYTKRSPREAVDA</sequence>
<dbReference type="EMBL" id="JBHRZI010000005">
    <property type="protein sequence ID" value="MFC3890583.1"/>
    <property type="molecule type" value="Genomic_DNA"/>
</dbReference>
<protein>
    <submittedName>
        <fullName evidence="2">Nuclear transport factor 2 family protein</fullName>
    </submittedName>
</protein>
<dbReference type="InterPro" id="IPR037401">
    <property type="entry name" value="SnoaL-like"/>
</dbReference>
<proteinExistence type="predicted"/>
<name>A0ABV8BJP4_9PSEU</name>
<gene>
    <name evidence="2" type="ORF">ACFOWZ_03800</name>
</gene>
<feature type="domain" description="SnoaL-like" evidence="1">
    <location>
        <begin position="9"/>
        <end position="109"/>
    </location>
</feature>
<reference evidence="3" key="1">
    <citation type="journal article" date="2019" name="Int. J. Syst. Evol. Microbiol.">
        <title>The Global Catalogue of Microorganisms (GCM) 10K type strain sequencing project: providing services to taxonomists for standard genome sequencing and annotation.</title>
        <authorList>
            <consortium name="The Broad Institute Genomics Platform"/>
            <consortium name="The Broad Institute Genome Sequencing Center for Infectious Disease"/>
            <person name="Wu L."/>
            <person name="Ma J."/>
        </authorList>
    </citation>
    <scope>NUCLEOTIDE SEQUENCE [LARGE SCALE GENOMIC DNA]</scope>
    <source>
        <strain evidence="3">CGMCC 4.7405</strain>
    </source>
</reference>
<evidence type="ECO:0000313" key="3">
    <source>
        <dbReference type="Proteomes" id="UP001595690"/>
    </source>
</evidence>
<evidence type="ECO:0000259" key="1">
    <source>
        <dbReference type="Pfam" id="PF12680"/>
    </source>
</evidence>
<dbReference type="Pfam" id="PF12680">
    <property type="entry name" value="SnoaL_2"/>
    <property type="match status" value="1"/>
</dbReference>
<dbReference type="RefSeq" id="WP_382368681.1">
    <property type="nucleotide sequence ID" value="NZ_JBHRZI010000005.1"/>
</dbReference>
<dbReference type="InterPro" id="IPR032710">
    <property type="entry name" value="NTF2-like_dom_sf"/>
</dbReference>
<dbReference type="SUPFAM" id="SSF54427">
    <property type="entry name" value="NTF2-like"/>
    <property type="match status" value="1"/>
</dbReference>
<comment type="caution">
    <text evidence="2">The sequence shown here is derived from an EMBL/GenBank/DDBJ whole genome shotgun (WGS) entry which is preliminary data.</text>
</comment>
<evidence type="ECO:0000313" key="2">
    <source>
        <dbReference type="EMBL" id="MFC3890583.1"/>
    </source>
</evidence>